<dbReference type="Proteomes" id="UP000244722">
    <property type="component" value="Unassembled WGS sequence"/>
</dbReference>
<feature type="compositionally biased region" description="Basic and acidic residues" evidence="1">
    <location>
        <begin position="54"/>
        <end position="101"/>
    </location>
</feature>
<organism evidence="2 3">
    <name type="scientific">Tuber borchii</name>
    <name type="common">White truffle</name>
    <dbReference type="NCBI Taxonomy" id="42251"/>
    <lineage>
        <taxon>Eukaryota</taxon>
        <taxon>Fungi</taxon>
        <taxon>Dikarya</taxon>
        <taxon>Ascomycota</taxon>
        <taxon>Pezizomycotina</taxon>
        <taxon>Pezizomycetes</taxon>
        <taxon>Pezizales</taxon>
        <taxon>Tuberaceae</taxon>
        <taxon>Tuber</taxon>
    </lineage>
</organism>
<evidence type="ECO:0000313" key="3">
    <source>
        <dbReference type="Proteomes" id="UP000244722"/>
    </source>
</evidence>
<comment type="caution">
    <text evidence="2">The sequence shown here is derived from an EMBL/GenBank/DDBJ whole genome shotgun (WGS) entry which is preliminary data.</text>
</comment>
<name>A0A2T7A6A2_TUBBO</name>
<evidence type="ECO:0000256" key="1">
    <source>
        <dbReference type="SAM" id="MobiDB-lite"/>
    </source>
</evidence>
<keyword evidence="3" id="KW-1185">Reference proteome</keyword>
<dbReference type="EMBL" id="NESQ01000016">
    <property type="protein sequence ID" value="PUU83238.1"/>
    <property type="molecule type" value="Genomic_DNA"/>
</dbReference>
<evidence type="ECO:0000313" key="2">
    <source>
        <dbReference type="EMBL" id="PUU83238.1"/>
    </source>
</evidence>
<feature type="region of interest" description="Disordered" evidence="1">
    <location>
        <begin position="44"/>
        <end position="106"/>
    </location>
</feature>
<gene>
    <name evidence="2" type="ORF">B9Z19DRAFT_1061203</name>
</gene>
<reference evidence="2 3" key="1">
    <citation type="submission" date="2017-04" db="EMBL/GenBank/DDBJ databases">
        <title>Draft genome sequence of Tuber borchii Vittad., a whitish edible truffle.</title>
        <authorList>
            <consortium name="DOE Joint Genome Institute"/>
            <person name="Murat C."/>
            <person name="Kuo A."/>
            <person name="Barry K.W."/>
            <person name="Clum A."/>
            <person name="Dockter R.B."/>
            <person name="Fauchery L."/>
            <person name="Iotti M."/>
            <person name="Kohler A."/>
            <person name="Labutti K."/>
            <person name="Lindquist E.A."/>
            <person name="Lipzen A."/>
            <person name="Ohm R.A."/>
            <person name="Wang M."/>
            <person name="Grigoriev I.V."/>
            <person name="Zambonelli A."/>
            <person name="Martin F.M."/>
        </authorList>
    </citation>
    <scope>NUCLEOTIDE SEQUENCE [LARGE SCALE GENOMIC DNA]</scope>
    <source>
        <strain evidence="2 3">Tbo3840</strain>
    </source>
</reference>
<dbReference type="AlphaFoldDB" id="A0A2T7A6A2"/>
<proteinExistence type="predicted"/>
<sequence length="214" mass="23457">MHGANGDASTNSSEFMSTIATAGILGNPNGDLTLRLSRWETLGSEGTFQTTTDEDLRIRDNPRERTKDSSESSEAGKDGKIEHSGTTLRRREGDPRGRAHEVGPSGIGEDESEIIVLIGLCCVADKTNNSSYFRWRWIARGFIKQALRKLDGLAVASCDVSQVQYRYAIIRNHVIDSQNWPIISANPAKRSNADVVTALHCFPVFGATQGKSYL</sequence>
<protein>
    <submittedName>
        <fullName evidence="2">Uncharacterized protein</fullName>
    </submittedName>
</protein>
<accession>A0A2T7A6A2</accession>